<dbReference type="Pfam" id="PF08823">
    <property type="entry name" value="PG_binding_2"/>
    <property type="match status" value="1"/>
</dbReference>
<comment type="caution">
    <text evidence="2">The sequence shown here is derived from an EMBL/GenBank/DDBJ whole genome shotgun (WGS) entry which is preliminary data.</text>
</comment>
<dbReference type="InterPro" id="IPR014927">
    <property type="entry name" value="PG-bd_2"/>
</dbReference>
<dbReference type="InterPro" id="IPR029055">
    <property type="entry name" value="Ntn_hydrolases_N"/>
</dbReference>
<dbReference type="PANTHER" id="PTHR39328:SF1">
    <property type="entry name" value="BLL2871 PROTEIN"/>
    <property type="match status" value="1"/>
</dbReference>
<dbReference type="EMBL" id="JAPFQL010000008">
    <property type="protein sequence ID" value="MDC5696251.1"/>
    <property type="molecule type" value="Genomic_DNA"/>
</dbReference>
<dbReference type="InterPro" id="IPR010430">
    <property type="entry name" value="DUF1028"/>
</dbReference>
<dbReference type="Pfam" id="PF06267">
    <property type="entry name" value="DUF1028"/>
    <property type="match status" value="1"/>
</dbReference>
<reference evidence="2 3" key="1">
    <citation type="submission" date="2022-11" db="EMBL/GenBank/DDBJ databases">
        <title>Anaerobic phenanthrene biodegradation by a DNRA strain PheN6.</title>
        <authorList>
            <person name="Zhang Z."/>
        </authorList>
    </citation>
    <scope>NUCLEOTIDE SEQUENCE [LARGE SCALE GENOMIC DNA]</scope>
    <source>
        <strain evidence="2 3">PheN6</strain>
    </source>
</reference>
<dbReference type="Proteomes" id="UP001150259">
    <property type="component" value="Unassembled WGS sequence"/>
</dbReference>
<evidence type="ECO:0000313" key="3">
    <source>
        <dbReference type="Proteomes" id="UP001150259"/>
    </source>
</evidence>
<feature type="domain" description="Putative peptidoglycan binding" evidence="1">
    <location>
        <begin position="212"/>
        <end position="277"/>
    </location>
</feature>
<evidence type="ECO:0000313" key="2">
    <source>
        <dbReference type="EMBL" id="MDC5696251.1"/>
    </source>
</evidence>
<dbReference type="PANTHER" id="PTHR39328">
    <property type="entry name" value="BLL2871 PROTEIN"/>
    <property type="match status" value="1"/>
</dbReference>
<name>A0ABT5GEE8_9MICO</name>
<accession>A0ABT5GEE8</accession>
<protein>
    <submittedName>
        <fullName evidence="2">DUF1028 domain-containing protein</fullName>
    </submittedName>
</protein>
<organism evidence="2 3">
    <name type="scientific">Intrasporangium calvum</name>
    <dbReference type="NCBI Taxonomy" id="53358"/>
    <lineage>
        <taxon>Bacteria</taxon>
        <taxon>Bacillati</taxon>
        <taxon>Actinomycetota</taxon>
        <taxon>Actinomycetes</taxon>
        <taxon>Micrococcales</taxon>
        <taxon>Intrasporangiaceae</taxon>
        <taxon>Intrasporangium</taxon>
    </lineage>
</organism>
<dbReference type="SUPFAM" id="SSF56235">
    <property type="entry name" value="N-terminal nucleophile aminohydrolases (Ntn hydrolases)"/>
    <property type="match status" value="1"/>
</dbReference>
<evidence type="ECO:0000259" key="1">
    <source>
        <dbReference type="Pfam" id="PF08823"/>
    </source>
</evidence>
<dbReference type="Gene3D" id="3.60.20.10">
    <property type="entry name" value="Glutamine Phosphoribosylpyrophosphate, subunit 1, domain 1"/>
    <property type="match status" value="1"/>
</dbReference>
<gene>
    <name evidence="2" type="ORF">OO014_03205</name>
</gene>
<keyword evidence="3" id="KW-1185">Reference proteome</keyword>
<dbReference type="RefSeq" id="WP_272460828.1">
    <property type="nucleotide sequence ID" value="NZ_JAPFQL010000008.1"/>
</dbReference>
<proteinExistence type="predicted"/>
<sequence length="286" mass="29321">MTFSIVARLGEAYGVAVASKFLAVGAVVPGARIGVGAVATQSWARVAYIPELLARLEAGEPADSALESVTAMDPGGATRQVGVVGRESVATFTGDECIPWCGGVARSSDDGESAYAIQGNILVGPEVVDEMERAWLASAGSTLPQRLLAALVAGDAAGGDSRGRQSAAIYAVEPGAGYDRSGVAADLRVDDHADPVTELSRLLDEWEMYFGRPEGVQPLEGELAAEVGRLLERLGHAPAAGEGAAGVEAALAAWAGEVNYEARLAPGGIDRRVLQALRETAGAPPS</sequence>